<evidence type="ECO:0000256" key="2">
    <source>
        <dbReference type="ARBA" id="ARBA00019841"/>
    </source>
</evidence>
<evidence type="ECO:0000256" key="5">
    <source>
        <dbReference type="ARBA" id="ARBA00022839"/>
    </source>
</evidence>
<dbReference type="GO" id="GO:0008409">
    <property type="term" value="F:5'-3' exonuclease activity"/>
    <property type="evidence" value="ECO:0007669"/>
    <property type="project" value="InterPro"/>
</dbReference>
<keyword evidence="3" id="KW-0540">Nuclease</keyword>
<dbReference type="Proteomes" id="UP000249239">
    <property type="component" value="Unassembled WGS sequence"/>
</dbReference>
<dbReference type="SUPFAM" id="SSF64182">
    <property type="entry name" value="DHH phosphoesterases"/>
    <property type="match status" value="1"/>
</dbReference>
<protein>
    <recommendedName>
        <fullName evidence="2">Single-stranded-DNA-specific exonuclease RecJ</fullName>
    </recommendedName>
</protein>
<comment type="caution">
    <text evidence="9">The sequence shown here is derived from an EMBL/GenBank/DDBJ whole genome shotgun (WGS) entry which is preliminary data.</text>
</comment>
<dbReference type="OrthoDB" id="9809852at2"/>
<dbReference type="InterPro" id="IPR038763">
    <property type="entry name" value="DHH_sf"/>
</dbReference>
<dbReference type="InterPro" id="IPR051673">
    <property type="entry name" value="SSDNA_exonuclease_RecJ"/>
</dbReference>
<sequence>MEKRWTIKQPGDEATVRELAESLNISPVLANLLVQRGVTNFNEARAFFRPQLTDLHDPFLMKDMNLAIDRIDEAIRNNERILIYGDYDVDGTTSVALVYSFLKNYHPNLDFYIPNRYEEGYGVSIKGIDYAAETGCSLVISLDCGIKAVEKVEYARSQKIEFIICDHHTPGDKLPQAVACLDPKRLDCPYPDKNLSGCGVGFKLMQAWCRQNQVSEEPLFEFLDLVAVSIASDIVPIVGENRVMAHYGLKKLNASPSTGLSSIIKISGMEGREMNISDIVFKIGPRINAAGRIDSGRDAVDLLVSENESLAEMMSIDINVCNETRKDLDRNITQEALELIASDKSLLSRKTTVLFKPEWHKGVVGIVASRLTEHYYRPTVILTESKGLATGSARSVEGFDLYKAIDACSDLLENFGGHMYAAGLTLKPQNVPAFIEKFERVVSESIHPDLLVPQIEIDAELHLRDIDDKFYRILKQFHPFGPGNMKSIFATYDVFDYGTSKAVGKEKEHLKLELIEEHSAAIKQGVAFGMSQHLPRIKNGEAFHVCYSIEENIFNGITSLQVMVRDVKFP</sequence>
<dbReference type="Pfam" id="PF02272">
    <property type="entry name" value="DHHA1"/>
    <property type="match status" value="1"/>
</dbReference>
<dbReference type="RefSeq" id="WP_111445547.1">
    <property type="nucleotide sequence ID" value="NZ_QKZK01000012.1"/>
</dbReference>
<keyword evidence="4" id="KW-0378">Hydrolase</keyword>
<keyword evidence="10" id="KW-1185">Reference proteome</keyword>
<gene>
    <name evidence="9" type="ORF">LX69_01777</name>
</gene>
<dbReference type="InterPro" id="IPR041122">
    <property type="entry name" value="RecJ_OB"/>
</dbReference>
<evidence type="ECO:0000313" key="9">
    <source>
        <dbReference type="EMBL" id="PZX16707.1"/>
    </source>
</evidence>
<keyword evidence="5 9" id="KW-0269">Exonuclease</keyword>
<dbReference type="Gene3D" id="3.10.310.30">
    <property type="match status" value="1"/>
</dbReference>
<dbReference type="EMBL" id="QKZK01000012">
    <property type="protein sequence ID" value="PZX16707.1"/>
    <property type="molecule type" value="Genomic_DNA"/>
</dbReference>
<evidence type="ECO:0000313" key="10">
    <source>
        <dbReference type="Proteomes" id="UP000249239"/>
    </source>
</evidence>
<dbReference type="GO" id="GO:0003676">
    <property type="term" value="F:nucleic acid binding"/>
    <property type="evidence" value="ECO:0007669"/>
    <property type="project" value="InterPro"/>
</dbReference>
<evidence type="ECO:0000259" key="8">
    <source>
        <dbReference type="Pfam" id="PF17768"/>
    </source>
</evidence>
<dbReference type="InterPro" id="IPR004610">
    <property type="entry name" value="RecJ"/>
</dbReference>
<evidence type="ECO:0000259" key="7">
    <source>
        <dbReference type="Pfam" id="PF02272"/>
    </source>
</evidence>
<dbReference type="InterPro" id="IPR001667">
    <property type="entry name" value="DDH_dom"/>
</dbReference>
<dbReference type="PANTHER" id="PTHR30255">
    <property type="entry name" value="SINGLE-STRANDED-DNA-SPECIFIC EXONUCLEASE RECJ"/>
    <property type="match status" value="1"/>
</dbReference>
<evidence type="ECO:0000256" key="4">
    <source>
        <dbReference type="ARBA" id="ARBA00022801"/>
    </source>
</evidence>
<dbReference type="PANTHER" id="PTHR30255:SF2">
    <property type="entry name" value="SINGLE-STRANDED-DNA-SPECIFIC EXONUCLEASE RECJ"/>
    <property type="match status" value="1"/>
</dbReference>
<evidence type="ECO:0000256" key="3">
    <source>
        <dbReference type="ARBA" id="ARBA00022722"/>
    </source>
</evidence>
<comment type="similarity">
    <text evidence="1">Belongs to the RecJ family.</text>
</comment>
<dbReference type="GO" id="GO:0006310">
    <property type="term" value="P:DNA recombination"/>
    <property type="evidence" value="ECO:0007669"/>
    <property type="project" value="InterPro"/>
</dbReference>
<evidence type="ECO:0000256" key="1">
    <source>
        <dbReference type="ARBA" id="ARBA00005915"/>
    </source>
</evidence>
<dbReference type="Pfam" id="PF17768">
    <property type="entry name" value="RecJ_OB"/>
    <property type="match status" value="1"/>
</dbReference>
<dbReference type="Gene3D" id="3.90.1640.30">
    <property type="match status" value="1"/>
</dbReference>
<accession>A0A2W7NEY4</accession>
<dbReference type="NCBIfam" id="TIGR00644">
    <property type="entry name" value="recJ"/>
    <property type="match status" value="1"/>
</dbReference>
<evidence type="ECO:0000259" key="6">
    <source>
        <dbReference type="Pfam" id="PF01368"/>
    </source>
</evidence>
<name>A0A2W7NEY4_9BACT</name>
<feature type="domain" description="RecJ OB" evidence="8">
    <location>
        <begin position="457"/>
        <end position="566"/>
    </location>
</feature>
<proteinExistence type="inferred from homology"/>
<dbReference type="Pfam" id="PF01368">
    <property type="entry name" value="DHH"/>
    <property type="match status" value="1"/>
</dbReference>
<feature type="domain" description="DDH" evidence="6">
    <location>
        <begin position="80"/>
        <end position="230"/>
    </location>
</feature>
<organism evidence="9 10">
    <name type="scientific">Breznakibacter xylanolyticus</name>
    <dbReference type="NCBI Taxonomy" id="990"/>
    <lineage>
        <taxon>Bacteria</taxon>
        <taxon>Pseudomonadati</taxon>
        <taxon>Bacteroidota</taxon>
        <taxon>Bacteroidia</taxon>
        <taxon>Marinilabiliales</taxon>
        <taxon>Marinilabiliaceae</taxon>
        <taxon>Breznakibacter</taxon>
    </lineage>
</organism>
<dbReference type="AlphaFoldDB" id="A0A2W7NEY4"/>
<feature type="domain" description="DHHA1" evidence="7">
    <location>
        <begin position="353"/>
        <end position="444"/>
    </location>
</feature>
<dbReference type="GO" id="GO:0006281">
    <property type="term" value="P:DNA repair"/>
    <property type="evidence" value="ECO:0007669"/>
    <property type="project" value="InterPro"/>
</dbReference>
<reference evidence="9 10" key="1">
    <citation type="submission" date="2018-06" db="EMBL/GenBank/DDBJ databases">
        <title>Genomic Encyclopedia of Archaeal and Bacterial Type Strains, Phase II (KMG-II): from individual species to whole genera.</title>
        <authorList>
            <person name="Goeker M."/>
        </authorList>
    </citation>
    <scope>NUCLEOTIDE SEQUENCE [LARGE SCALE GENOMIC DNA]</scope>
    <source>
        <strain evidence="9 10">DSM 6779</strain>
    </source>
</reference>
<dbReference type="InterPro" id="IPR003156">
    <property type="entry name" value="DHHA1_dom"/>
</dbReference>